<feature type="transmembrane region" description="Helical" evidence="6">
    <location>
        <begin position="277"/>
        <end position="303"/>
    </location>
</feature>
<protein>
    <recommendedName>
        <fullName evidence="7">Major facilitator superfamily (MFS) profile domain-containing protein</fullName>
    </recommendedName>
</protein>
<evidence type="ECO:0000256" key="1">
    <source>
        <dbReference type="ARBA" id="ARBA00004141"/>
    </source>
</evidence>
<sequence length="480" mass="52393">MLDASGDKKSSASEVSVRIGNVLPSPQREAATSPNSDDPHNWPKWKKNAQILMVAFHSMVATFMGAGIIPAYDAMAEEYAVTVQDASYLTSFQILFLGVVPLFWKPITTIYGRYHVFIFSVLGSMVCNIGGGWCTTYGAQMATRILTAILISPALGIGSGVITDLCEPEERAQKLGWWTLMLTLGTPAGPLIMGFVIQHAGVEWVYWIFAIINFIQFIGYLLFGAESMHVPDLDGYPNTSEPKTGFLAKLAPRRIDPRPLTLREFIRPLVLARYPRVLIPAIAHSIVFAYGNVALIVELPIVFGEKFHFSAQTIGLQYIAIIIGCFLGEQLSGPMSDWFLQSLDRSKGRHIAADRLWLSYIGFGTVIAGLLVWGLQLDKATSWNVTPGVGAAIASFGNQICTTILISFAVDSYGDEATNIGVCINIFRNIWGFIAPFYLPLMFETLRLSGAAGVMCGIIVGAALLPIVAIHFTATRSDHS</sequence>
<dbReference type="PANTHER" id="PTHR23502:SF2">
    <property type="entry name" value="TRANSPORTER, PUTATIVE (AFU_ORTHOLOGUE AFUA_2G08910)-RELATED"/>
    <property type="match status" value="1"/>
</dbReference>
<keyword evidence="9" id="KW-1185">Reference proteome</keyword>
<comment type="caution">
    <text evidence="8">The sequence shown here is derived from an EMBL/GenBank/DDBJ whole genome shotgun (WGS) entry which is preliminary data.</text>
</comment>
<feature type="region of interest" description="Disordered" evidence="5">
    <location>
        <begin position="1"/>
        <end position="43"/>
    </location>
</feature>
<name>A0A397GVB3_ASPTH</name>
<dbReference type="GO" id="GO:0005886">
    <property type="term" value="C:plasma membrane"/>
    <property type="evidence" value="ECO:0007669"/>
    <property type="project" value="TreeGrafter"/>
</dbReference>
<keyword evidence="4 6" id="KW-0472">Membrane</keyword>
<dbReference type="Pfam" id="PF07690">
    <property type="entry name" value="MFS_1"/>
    <property type="match status" value="1"/>
</dbReference>
<evidence type="ECO:0000259" key="7">
    <source>
        <dbReference type="PROSITE" id="PS50850"/>
    </source>
</evidence>
<feature type="transmembrane region" description="Helical" evidence="6">
    <location>
        <begin position="356"/>
        <end position="376"/>
    </location>
</feature>
<reference evidence="8" key="1">
    <citation type="submission" date="2018-08" db="EMBL/GenBank/DDBJ databases">
        <title>Draft genome sequence of azole-resistant Aspergillus thermomutatus (Neosartorya pseudofischeri) strain HMR AF 39, isolated from a human nasal aspirate.</title>
        <authorList>
            <person name="Parent-Michaud M."/>
            <person name="Dufresne P.J."/>
            <person name="Fournier E."/>
            <person name="Martineau C."/>
            <person name="Moreira S."/>
            <person name="Perkins V."/>
            <person name="De Repentigny L."/>
            <person name="Dufresne S.F."/>
        </authorList>
    </citation>
    <scope>NUCLEOTIDE SEQUENCE [LARGE SCALE GENOMIC DNA]</scope>
    <source>
        <strain evidence="8">HMR AF 39</strain>
    </source>
</reference>
<feature type="transmembrane region" description="Helical" evidence="6">
    <location>
        <begin position="417"/>
        <end position="439"/>
    </location>
</feature>
<dbReference type="InterPro" id="IPR011701">
    <property type="entry name" value="MFS"/>
</dbReference>
<dbReference type="Proteomes" id="UP000215305">
    <property type="component" value="Unassembled WGS sequence"/>
</dbReference>
<feature type="transmembrane region" description="Helical" evidence="6">
    <location>
        <begin position="315"/>
        <end position="335"/>
    </location>
</feature>
<dbReference type="SUPFAM" id="SSF103473">
    <property type="entry name" value="MFS general substrate transporter"/>
    <property type="match status" value="1"/>
</dbReference>
<organism evidence="8 9">
    <name type="scientific">Aspergillus thermomutatus</name>
    <name type="common">Neosartorya pseudofischeri</name>
    <dbReference type="NCBI Taxonomy" id="41047"/>
    <lineage>
        <taxon>Eukaryota</taxon>
        <taxon>Fungi</taxon>
        <taxon>Dikarya</taxon>
        <taxon>Ascomycota</taxon>
        <taxon>Pezizomycotina</taxon>
        <taxon>Eurotiomycetes</taxon>
        <taxon>Eurotiomycetidae</taxon>
        <taxon>Eurotiales</taxon>
        <taxon>Aspergillaceae</taxon>
        <taxon>Aspergillus</taxon>
        <taxon>Aspergillus subgen. Fumigati</taxon>
    </lineage>
</organism>
<dbReference type="InterPro" id="IPR020846">
    <property type="entry name" value="MFS_dom"/>
</dbReference>
<feature type="transmembrane region" description="Helical" evidence="6">
    <location>
        <begin position="388"/>
        <end position="410"/>
    </location>
</feature>
<evidence type="ECO:0000256" key="4">
    <source>
        <dbReference type="ARBA" id="ARBA00023136"/>
    </source>
</evidence>
<feature type="transmembrane region" description="Helical" evidence="6">
    <location>
        <begin position="451"/>
        <end position="474"/>
    </location>
</feature>
<feature type="transmembrane region" description="Helical" evidence="6">
    <location>
        <begin position="175"/>
        <end position="198"/>
    </location>
</feature>
<dbReference type="InterPro" id="IPR036259">
    <property type="entry name" value="MFS_trans_sf"/>
</dbReference>
<dbReference type="AlphaFoldDB" id="A0A397GVB3"/>
<feature type="transmembrane region" description="Helical" evidence="6">
    <location>
        <begin position="204"/>
        <end position="223"/>
    </location>
</feature>
<feature type="transmembrane region" description="Helical" evidence="6">
    <location>
        <begin position="51"/>
        <end position="74"/>
    </location>
</feature>
<comment type="subcellular location">
    <subcellularLocation>
        <location evidence="1">Membrane</location>
        <topology evidence="1">Multi-pass membrane protein</topology>
    </subcellularLocation>
</comment>
<feature type="transmembrane region" description="Helical" evidence="6">
    <location>
        <begin position="145"/>
        <end position="163"/>
    </location>
</feature>
<dbReference type="PROSITE" id="PS50850">
    <property type="entry name" value="MFS"/>
    <property type="match status" value="1"/>
</dbReference>
<evidence type="ECO:0000313" key="8">
    <source>
        <dbReference type="EMBL" id="RHZ54239.1"/>
    </source>
</evidence>
<evidence type="ECO:0000256" key="2">
    <source>
        <dbReference type="ARBA" id="ARBA00022692"/>
    </source>
</evidence>
<feature type="domain" description="Major facilitator superfamily (MFS) profile" evidence="7">
    <location>
        <begin position="50"/>
        <end position="478"/>
    </location>
</feature>
<feature type="compositionally biased region" description="Basic and acidic residues" evidence="5">
    <location>
        <begin position="1"/>
        <end position="11"/>
    </location>
</feature>
<dbReference type="RefSeq" id="XP_026613913.1">
    <property type="nucleotide sequence ID" value="XM_026759309.1"/>
</dbReference>
<keyword evidence="2 6" id="KW-0812">Transmembrane</keyword>
<dbReference type="GeneID" id="38127664"/>
<dbReference type="STRING" id="41047.A0A397GVB3"/>
<keyword evidence="3 6" id="KW-1133">Transmembrane helix</keyword>
<proteinExistence type="predicted"/>
<accession>A0A397GVB3</accession>
<dbReference type="Gene3D" id="1.20.1250.20">
    <property type="entry name" value="MFS general substrate transporter like domains"/>
    <property type="match status" value="1"/>
</dbReference>
<dbReference type="EMBL" id="NKHU02000113">
    <property type="protein sequence ID" value="RHZ54239.1"/>
    <property type="molecule type" value="Genomic_DNA"/>
</dbReference>
<dbReference type="PANTHER" id="PTHR23502">
    <property type="entry name" value="MAJOR FACILITATOR SUPERFAMILY"/>
    <property type="match status" value="1"/>
</dbReference>
<dbReference type="VEuPathDB" id="FungiDB:CDV56_105690"/>
<feature type="transmembrane region" description="Helical" evidence="6">
    <location>
        <begin position="86"/>
        <end position="104"/>
    </location>
</feature>
<evidence type="ECO:0000256" key="6">
    <source>
        <dbReference type="SAM" id="Phobius"/>
    </source>
</evidence>
<evidence type="ECO:0000313" key="9">
    <source>
        <dbReference type="Proteomes" id="UP000215305"/>
    </source>
</evidence>
<gene>
    <name evidence="8" type="ORF">CDV56_105690</name>
</gene>
<dbReference type="GO" id="GO:0022857">
    <property type="term" value="F:transmembrane transporter activity"/>
    <property type="evidence" value="ECO:0007669"/>
    <property type="project" value="InterPro"/>
</dbReference>
<dbReference type="OrthoDB" id="268400at2759"/>
<evidence type="ECO:0000256" key="5">
    <source>
        <dbReference type="SAM" id="MobiDB-lite"/>
    </source>
</evidence>
<evidence type="ECO:0000256" key="3">
    <source>
        <dbReference type="ARBA" id="ARBA00022989"/>
    </source>
</evidence>
<feature type="transmembrane region" description="Helical" evidence="6">
    <location>
        <begin position="116"/>
        <end position="139"/>
    </location>
</feature>